<sequence length="144" mass="16389">MKQEERIAMRSIKRLSNGISREMCAAFGSGMFSGAQGRTLHFILATHQKEDLFQKDIEEEFGLRPPTASALLKELEQRGLIRKEPVPYDARRKKIVATEEALQYKDCVLSGLEKLEQKLTAGIPDEEMQVFFTVTDKMLKNLAQ</sequence>
<dbReference type="InterPro" id="IPR036390">
    <property type="entry name" value="WH_DNA-bd_sf"/>
</dbReference>
<proteinExistence type="predicted"/>
<accession>A0ABV1HJN7</accession>
<dbReference type="PANTHER" id="PTHR42756:SF1">
    <property type="entry name" value="TRANSCRIPTIONAL REPRESSOR OF EMRAB OPERON"/>
    <property type="match status" value="1"/>
</dbReference>
<evidence type="ECO:0000259" key="4">
    <source>
        <dbReference type="PROSITE" id="PS50995"/>
    </source>
</evidence>
<dbReference type="SUPFAM" id="SSF46785">
    <property type="entry name" value="Winged helix' DNA-binding domain"/>
    <property type="match status" value="1"/>
</dbReference>
<dbReference type="RefSeq" id="WP_349228818.1">
    <property type="nucleotide sequence ID" value="NZ_JBBMFJ010000007.1"/>
</dbReference>
<protein>
    <submittedName>
        <fullName evidence="5">MarR family transcriptional regulator</fullName>
    </submittedName>
</protein>
<dbReference type="EMBL" id="JBBMFJ010000007">
    <property type="protein sequence ID" value="MEQ2562524.1"/>
    <property type="molecule type" value="Genomic_DNA"/>
</dbReference>
<gene>
    <name evidence="5" type="ORF">WMO41_05030</name>
</gene>
<evidence type="ECO:0000256" key="1">
    <source>
        <dbReference type="ARBA" id="ARBA00023015"/>
    </source>
</evidence>
<evidence type="ECO:0000313" key="5">
    <source>
        <dbReference type="EMBL" id="MEQ2562524.1"/>
    </source>
</evidence>
<dbReference type="InterPro" id="IPR036388">
    <property type="entry name" value="WH-like_DNA-bd_sf"/>
</dbReference>
<comment type="caution">
    <text evidence="5">The sequence shown here is derived from an EMBL/GenBank/DDBJ whole genome shotgun (WGS) entry which is preliminary data.</text>
</comment>
<dbReference type="PROSITE" id="PS50995">
    <property type="entry name" value="HTH_MARR_2"/>
    <property type="match status" value="1"/>
</dbReference>
<dbReference type="Pfam" id="PF12802">
    <property type="entry name" value="MarR_2"/>
    <property type="match status" value="1"/>
</dbReference>
<keyword evidence="2" id="KW-0238">DNA-binding</keyword>
<evidence type="ECO:0000256" key="3">
    <source>
        <dbReference type="ARBA" id="ARBA00023163"/>
    </source>
</evidence>
<keyword evidence="3" id="KW-0804">Transcription</keyword>
<evidence type="ECO:0000313" key="6">
    <source>
        <dbReference type="Proteomes" id="UP001437460"/>
    </source>
</evidence>
<dbReference type="Proteomes" id="UP001437460">
    <property type="component" value="Unassembled WGS sequence"/>
</dbReference>
<feature type="domain" description="HTH marR-type" evidence="4">
    <location>
        <begin position="5"/>
        <end position="140"/>
    </location>
</feature>
<dbReference type="PRINTS" id="PR00598">
    <property type="entry name" value="HTHMARR"/>
</dbReference>
<reference evidence="5 6" key="1">
    <citation type="submission" date="2024-03" db="EMBL/GenBank/DDBJ databases">
        <title>Human intestinal bacterial collection.</title>
        <authorList>
            <person name="Pauvert C."/>
            <person name="Hitch T.C.A."/>
            <person name="Clavel T."/>
        </authorList>
    </citation>
    <scope>NUCLEOTIDE SEQUENCE [LARGE SCALE GENOMIC DNA]</scope>
    <source>
        <strain evidence="5 6">CLA-AP-H27</strain>
    </source>
</reference>
<dbReference type="InterPro" id="IPR000835">
    <property type="entry name" value="HTH_MarR-typ"/>
</dbReference>
<name>A0ABV1HJN7_9FIRM</name>
<keyword evidence="6" id="KW-1185">Reference proteome</keyword>
<organism evidence="5 6">
    <name type="scientific">Ventrimonas faecis</name>
    <dbReference type="NCBI Taxonomy" id="3133170"/>
    <lineage>
        <taxon>Bacteria</taxon>
        <taxon>Bacillati</taxon>
        <taxon>Bacillota</taxon>
        <taxon>Clostridia</taxon>
        <taxon>Lachnospirales</taxon>
        <taxon>Lachnospiraceae</taxon>
        <taxon>Ventrimonas</taxon>
    </lineage>
</organism>
<keyword evidence="1" id="KW-0805">Transcription regulation</keyword>
<dbReference type="SMART" id="SM00347">
    <property type="entry name" value="HTH_MARR"/>
    <property type="match status" value="1"/>
</dbReference>
<dbReference type="Gene3D" id="1.10.10.10">
    <property type="entry name" value="Winged helix-like DNA-binding domain superfamily/Winged helix DNA-binding domain"/>
    <property type="match status" value="1"/>
</dbReference>
<dbReference type="PANTHER" id="PTHR42756">
    <property type="entry name" value="TRANSCRIPTIONAL REGULATOR, MARR"/>
    <property type="match status" value="1"/>
</dbReference>
<evidence type="ECO:0000256" key="2">
    <source>
        <dbReference type="ARBA" id="ARBA00023125"/>
    </source>
</evidence>